<dbReference type="InterPro" id="IPR043461">
    <property type="entry name" value="LpxH-like"/>
</dbReference>
<dbReference type="PANTHER" id="PTHR34990">
    <property type="entry name" value="UDP-2,3-DIACYLGLUCOSAMINE HYDROLASE-RELATED"/>
    <property type="match status" value="1"/>
</dbReference>
<evidence type="ECO:0000313" key="12">
    <source>
        <dbReference type="EMBL" id="KXS33500.1"/>
    </source>
</evidence>
<feature type="domain" description="Calcineurin-like phosphoesterase" evidence="11">
    <location>
        <begin position="4"/>
        <end position="201"/>
    </location>
</feature>
<dbReference type="NCBIfam" id="NF003743">
    <property type="entry name" value="PRK05340.1"/>
    <property type="match status" value="1"/>
</dbReference>
<reference evidence="12 13" key="1">
    <citation type="submission" date="2016-02" db="EMBL/GenBank/DDBJ databases">
        <authorList>
            <person name="Wen L."/>
            <person name="He K."/>
            <person name="Yang H."/>
        </authorList>
    </citation>
    <scope>NUCLEOTIDE SEQUENCE [LARGE SCALE GENOMIC DNA]</scope>
    <source>
        <strain evidence="12">ShG14-8</strain>
    </source>
</reference>
<comment type="similarity">
    <text evidence="10">Belongs to the LpxH family.</text>
</comment>
<keyword evidence="4 10" id="KW-0441">Lipid A biosynthesis</keyword>
<evidence type="ECO:0000259" key="11">
    <source>
        <dbReference type="Pfam" id="PF00149"/>
    </source>
</evidence>
<feature type="binding site" evidence="10">
    <location>
        <position position="166"/>
    </location>
    <ligand>
        <name>substrate</name>
    </ligand>
</feature>
<dbReference type="HAMAP" id="MF_00575">
    <property type="entry name" value="LpxH"/>
    <property type="match status" value="1"/>
</dbReference>
<feature type="binding site" evidence="10">
    <location>
        <position position="81"/>
    </location>
    <ligand>
        <name>Mn(2+)</name>
        <dbReference type="ChEBI" id="CHEBI:29035"/>
        <label>2</label>
    </ligand>
</feature>
<dbReference type="AlphaFoldDB" id="A0A139BX25"/>
<evidence type="ECO:0000256" key="4">
    <source>
        <dbReference type="ARBA" id="ARBA00022556"/>
    </source>
</evidence>
<keyword evidence="3 10" id="KW-0997">Cell inner membrane</keyword>
<comment type="function">
    <text evidence="10">Hydrolyzes the pyrophosphate bond of UDP-2,3-diacylglucosamine to yield 2,3-diacylglucosamine 1-phosphate (lipid X) and UMP by catalyzing the attack of water at the alpha-P atom. Involved in the biosynthesis of lipid A, a phosphorylated glycolipid that anchors the lipopolysaccharide to the outer membrane of the cell.</text>
</comment>
<accession>A0A139BX25</accession>
<reference evidence="12 13" key="2">
    <citation type="submission" date="2016-03" db="EMBL/GenBank/DDBJ databases">
        <title>New uncultured bacterium of the family Gallionellaceae from acid mine drainage: description and reconstruction of genome based on metagenomic analysis of microbial community.</title>
        <authorList>
            <person name="Kadnikov V."/>
            <person name="Ivasenko D."/>
            <person name="Beletsky A."/>
            <person name="Mardanov A."/>
            <person name="Danilova E."/>
            <person name="Pimenov N."/>
            <person name="Karnachuk O."/>
            <person name="Ravin N."/>
        </authorList>
    </citation>
    <scope>NUCLEOTIDE SEQUENCE [LARGE SCALE GENOMIC DNA]</scope>
    <source>
        <strain evidence="12">ShG14-8</strain>
    </source>
</reference>
<comment type="pathway">
    <text evidence="10">Glycolipid biosynthesis; lipid IV(A) biosynthesis; lipid IV(A) from (3R)-3-hydroxytetradecanoyl-[acyl-carrier-protein] and UDP-N-acetyl-alpha-D-glucosamine: step 4/6.</text>
</comment>
<feature type="binding site" evidence="10">
    <location>
        <position position="9"/>
    </location>
    <ligand>
        <name>Mn(2+)</name>
        <dbReference type="ChEBI" id="CHEBI:29035"/>
        <label>1</label>
    </ligand>
</feature>
<evidence type="ECO:0000313" key="13">
    <source>
        <dbReference type="Proteomes" id="UP000070578"/>
    </source>
</evidence>
<comment type="cofactor">
    <cofactor evidence="10">
        <name>Mn(2+)</name>
        <dbReference type="ChEBI" id="CHEBI:29035"/>
    </cofactor>
    <text evidence="10">Binds 2 Mn(2+) ions per subunit in a binuclear metal center.</text>
</comment>
<comment type="catalytic activity">
    <reaction evidence="10">
        <text>UDP-2-N,3-O-bis[(3R)-3-hydroxytetradecanoyl]-alpha-D-glucosamine + H2O = 2-N,3-O-bis[(3R)-3-hydroxytetradecanoyl]-alpha-D-glucosaminyl 1-phosphate + UMP + 2 H(+)</text>
        <dbReference type="Rhea" id="RHEA:25213"/>
        <dbReference type="ChEBI" id="CHEBI:15377"/>
        <dbReference type="ChEBI" id="CHEBI:15378"/>
        <dbReference type="ChEBI" id="CHEBI:57865"/>
        <dbReference type="ChEBI" id="CHEBI:57957"/>
        <dbReference type="ChEBI" id="CHEBI:78847"/>
        <dbReference type="EC" id="3.6.1.54"/>
    </reaction>
</comment>
<feature type="binding site" evidence="10">
    <location>
        <position position="116"/>
    </location>
    <ligand>
        <name>Mn(2+)</name>
        <dbReference type="ChEBI" id="CHEBI:29035"/>
        <label>2</label>
    </ligand>
</feature>
<evidence type="ECO:0000256" key="6">
    <source>
        <dbReference type="ARBA" id="ARBA00022801"/>
    </source>
</evidence>
<dbReference type="Pfam" id="PF00149">
    <property type="entry name" value="Metallophos"/>
    <property type="match status" value="1"/>
</dbReference>
<keyword evidence="8 10" id="KW-0472">Membrane</keyword>
<feature type="binding site" evidence="10">
    <location>
        <position position="199"/>
    </location>
    <ligand>
        <name>Mn(2+)</name>
        <dbReference type="ChEBI" id="CHEBI:29035"/>
        <label>1</label>
    </ligand>
</feature>
<evidence type="ECO:0000256" key="7">
    <source>
        <dbReference type="ARBA" id="ARBA00023098"/>
    </source>
</evidence>
<dbReference type="CDD" id="cd07398">
    <property type="entry name" value="MPP_YbbF-LpxH"/>
    <property type="match status" value="1"/>
</dbReference>
<comment type="subcellular location">
    <subcellularLocation>
        <location evidence="10">Cell inner membrane</location>
        <topology evidence="10">Peripheral membrane protein</topology>
        <orientation evidence="10">Cytoplasmic side</orientation>
    </subcellularLocation>
</comment>
<dbReference type="Gene3D" id="3.60.21.10">
    <property type="match status" value="1"/>
</dbReference>
<gene>
    <name evidence="10" type="primary">lpxH</name>
    <name evidence="12" type="ORF">AWT59_0381</name>
</gene>
<feature type="binding site" evidence="10">
    <location>
        <position position="42"/>
    </location>
    <ligand>
        <name>Mn(2+)</name>
        <dbReference type="ChEBI" id="CHEBI:29035"/>
        <label>1</label>
    </ligand>
</feature>
<protein>
    <recommendedName>
        <fullName evidence="10">UDP-2,3-diacylglucosamine hydrolase</fullName>
        <ecNumber evidence="10">3.6.1.54</ecNumber>
    </recommendedName>
    <alternativeName>
        <fullName evidence="10">UDP-2,3-diacylglucosamine diphosphatase</fullName>
    </alternativeName>
</protein>
<sequence length="240" mass="26863">MPHTLLISDLHLSADHPHSIAAFRRFIASLAPRAEALYILGDLFEYWAGDDDMHDLFHAGVIGALHGLAAHGTRIYLMHGNRDLLMGDALARAAGATLLGDPTPLDLYGTPTLLSHGDKLCTDDVEYQKFRAQVHDAEFQKNFLAQPLAARKSYIEQLRRQSTSAKQTKDSAIMDVNDDAVAALLREHHYPRLIHGHTHRPKRHEHNVDGHLCERWVLSDWDQQATALRCDAQGCRAVSF</sequence>
<dbReference type="InterPro" id="IPR004843">
    <property type="entry name" value="Calcineurin-like_PHP"/>
</dbReference>
<feature type="binding site" evidence="10">
    <location>
        <position position="169"/>
    </location>
    <ligand>
        <name>substrate</name>
    </ligand>
</feature>
<feature type="binding site" evidence="10">
    <location>
        <position position="197"/>
    </location>
    <ligand>
        <name>Mn(2+)</name>
        <dbReference type="ChEBI" id="CHEBI:29035"/>
        <label>2</label>
    </ligand>
</feature>
<dbReference type="PATRIC" id="fig|1796491.3.peg.415"/>
<dbReference type="NCBIfam" id="TIGR01854">
    <property type="entry name" value="lipid_A_lpxH"/>
    <property type="match status" value="1"/>
</dbReference>
<feature type="binding site" evidence="10">
    <location>
        <position position="42"/>
    </location>
    <ligand>
        <name>Mn(2+)</name>
        <dbReference type="ChEBI" id="CHEBI:29035"/>
        <label>2</label>
    </ligand>
</feature>
<feature type="binding site" evidence="10">
    <location>
        <position position="162"/>
    </location>
    <ligand>
        <name>substrate</name>
    </ligand>
</feature>
<dbReference type="EC" id="3.6.1.54" evidence="10"/>
<feature type="binding site" evidence="10">
    <location>
        <position position="11"/>
    </location>
    <ligand>
        <name>Mn(2+)</name>
        <dbReference type="ChEBI" id="CHEBI:29035"/>
        <label>1</label>
    </ligand>
</feature>
<dbReference type="SUPFAM" id="SSF56300">
    <property type="entry name" value="Metallo-dependent phosphatases"/>
    <property type="match status" value="1"/>
</dbReference>
<comment type="caution">
    <text evidence="12">The sequence shown here is derived from an EMBL/GenBank/DDBJ whole genome shotgun (WGS) entry which is preliminary data.</text>
</comment>
<keyword evidence="7 10" id="KW-0443">Lipid metabolism</keyword>
<evidence type="ECO:0000256" key="5">
    <source>
        <dbReference type="ARBA" id="ARBA00022723"/>
    </source>
</evidence>
<dbReference type="GO" id="GO:0019897">
    <property type="term" value="C:extrinsic component of plasma membrane"/>
    <property type="evidence" value="ECO:0007669"/>
    <property type="project" value="UniProtKB-UniRule"/>
</dbReference>
<dbReference type="GO" id="GO:0008758">
    <property type="term" value="F:UDP-2,3-diacylglucosamine hydrolase activity"/>
    <property type="evidence" value="ECO:0007669"/>
    <property type="project" value="UniProtKB-UniRule"/>
</dbReference>
<feature type="binding site" evidence="10">
    <location>
        <position position="197"/>
    </location>
    <ligand>
        <name>substrate</name>
    </ligand>
</feature>
<keyword evidence="2 10" id="KW-0444">Lipid biosynthesis</keyword>
<evidence type="ECO:0000256" key="1">
    <source>
        <dbReference type="ARBA" id="ARBA00022475"/>
    </source>
</evidence>
<keyword evidence="5 10" id="KW-0479">Metal-binding</keyword>
<keyword evidence="1 10" id="KW-1003">Cell membrane</keyword>
<keyword evidence="9 10" id="KW-0464">Manganese</keyword>
<keyword evidence="6 10" id="KW-0378">Hydrolase</keyword>
<dbReference type="GO" id="GO:0005737">
    <property type="term" value="C:cytoplasm"/>
    <property type="evidence" value="ECO:0007669"/>
    <property type="project" value="InterPro"/>
</dbReference>
<dbReference type="InterPro" id="IPR029052">
    <property type="entry name" value="Metallo-depent_PP-like"/>
</dbReference>
<dbReference type="Proteomes" id="UP000070578">
    <property type="component" value="Unassembled WGS sequence"/>
</dbReference>
<dbReference type="EMBL" id="LSLI01000005">
    <property type="protein sequence ID" value="KXS33500.1"/>
    <property type="molecule type" value="Genomic_DNA"/>
</dbReference>
<feature type="binding site" evidence="10">
    <location>
        <begin position="81"/>
        <end position="82"/>
    </location>
    <ligand>
        <name>substrate</name>
    </ligand>
</feature>
<dbReference type="GO" id="GO:0030145">
    <property type="term" value="F:manganese ion binding"/>
    <property type="evidence" value="ECO:0007669"/>
    <property type="project" value="UniProtKB-UniRule"/>
</dbReference>
<feature type="binding site" evidence="10">
    <location>
        <position position="124"/>
    </location>
    <ligand>
        <name>substrate</name>
    </ligand>
</feature>
<evidence type="ECO:0000256" key="9">
    <source>
        <dbReference type="ARBA" id="ARBA00023211"/>
    </source>
</evidence>
<evidence type="ECO:0000256" key="8">
    <source>
        <dbReference type="ARBA" id="ARBA00023136"/>
    </source>
</evidence>
<evidence type="ECO:0000256" key="2">
    <source>
        <dbReference type="ARBA" id="ARBA00022516"/>
    </source>
</evidence>
<name>A0A139BX25_9PROT</name>
<evidence type="ECO:0000256" key="10">
    <source>
        <dbReference type="HAMAP-Rule" id="MF_00575"/>
    </source>
</evidence>
<dbReference type="PANTHER" id="PTHR34990:SF1">
    <property type="entry name" value="UDP-2,3-DIACYLGLUCOSAMINE HYDROLASE"/>
    <property type="match status" value="1"/>
</dbReference>
<dbReference type="GO" id="GO:0009245">
    <property type="term" value="P:lipid A biosynthetic process"/>
    <property type="evidence" value="ECO:0007669"/>
    <property type="project" value="UniProtKB-UniRule"/>
</dbReference>
<evidence type="ECO:0000256" key="3">
    <source>
        <dbReference type="ARBA" id="ARBA00022519"/>
    </source>
</evidence>
<dbReference type="UniPathway" id="UPA00359">
    <property type="reaction ID" value="UER00480"/>
</dbReference>
<proteinExistence type="inferred from homology"/>
<organism evidence="12 13">
    <name type="scientific">Candidatus Gallionella acididurans</name>
    <dbReference type="NCBI Taxonomy" id="1796491"/>
    <lineage>
        <taxon>Bacteria</taxon>
        <taxon>Pseudomonadati</taxon>
        <taxon>Pseudomonadota</taxon>
        <taxon>Betaproteobacteria</taxon>
        <taxon>Nitrosomonadales</taxon>
        <taxon>Gallionellaceae</taxon>
        <taxon>Gallionella</taxon>
    </lineage>
</organism>
<dbReference type="InterPro" id="IPR010138">
    <property type="entry name" value="UDP-diacylglucosamine_Hdrlase"/>
</dbReference>